<proteinExistence type="predicted"/>
<dbReference type="InterPro" id="IPR036162">
    <property type="entry name" value="Resolvase-like_N_sf"/>
</dbReference>
<dbReference type="OrthoDB" id="196989at2"/>
<evidence type="ECO:0000313" key="4">
    <source>
        <dbReference type="Proteomes" id="UP000295662"/>
    </source>
</evidence>
<name>A0A4R7RYU1_9BACT</name>
<gene>
    <name evidence="3" type="ORF">EI77_02233</name>
</gene>
<dbReference type="PROSITE" id="PS51737">
    <property type="entry name" value="RECOMBINASE_DNA_BIND"/>
    <property type="match status" value="1"/>
</dbReference>
<evidence type="ECO:0000259" key="1">
    <source>
        <dbReference type="PROSITE" id="PS51736"/>
    </source>
</evidence>
<dbReference type="Proteomes" id="UP000295662">
    <property type="component" value="Unassembled WGS sequence"/>
</dbReference>
<dbReference type="GO" id="GO:0003677">
    <property type="term" value="F:DNA binding"/>
    <property type="evidence" value="ECO:0007669"/>
    <property type="project" value="InterPro"/>
</dbReference>
<sequence>MAESIKRCAIYTRKSSEEGLEQEYNSLDAQRDAASAFIRSQKHEGWKALNENYDDGGISGGHMDRPGLQKLMADIRSRKIDVVVVYKVDRLSRSLADFAQLMKHFDEHGVSFVSVTQQFNTSSSMGRLTLNVLLSFAQFEREVTGERIRDKIALSKQKGMWMGGVPPLGYDVRDRKLVINPAEAETVRKCFQVYRESTGLIEAVLELNRQNLATKSFVSRNGRVQQSKAWVAKELHRVISNPVYRGLIRHKGQEYPGEHESIISTEVWAAVQAKLREHQPDYRKISGHRNEISIAKSRLIHPLKGFLVGLDGQALTPTYTNKSEKAAGGTKTRKRYRYYVSQQAIRQGYDSSPLKTLNATLLEEVVRRMLFHALPGLTDLAVPADLTAEEIRHRFSMQARHLAGLTTPVEYAKWLEALAPKIIVGPESLTIHITADHLSKLAAAPPSNVAELNTLPVPIPTKVTQEGNKVILTASVSFKPQRGKCEIIDGETDKAITTRETAPNPALIQTIAQAEFWRAELITHPDKSLQDITERHGIKPAYVRRLLNAAYLAPAIKRSIFQGTQPAHLQVQDLLVPRSLDWKQQLSDLGFENEKPA</sequence>
<dbReference type="AlphaFoldDB" id="A0A4R7RYU1"/>
<dbReference type="InterPro" id="IPR050639">
    <property type="entry name" value="SSR_resolvase"/>
</dbReference>
<dbReference type="InterPro" id="IPR011109">
    <property type="entry name" value="DNA_bind_recombinase_dom"/>
</dbReference>
<evidence type="ECO:0000313" key="3">
    <source>
        <dbReference type="EMBL" id="TDU71114.1"/>
    </source>
</evidence>
<dbReference type="EMBL" id="SOCA01000003">
    <property type="protein sequence ID" value="TDU71114.1"/>
    <property type="molecule type" value="Genomic_DNA"/>
</dbReference>
<feature type="domain" description="Resolvase/invertase-type recombinase catalytic" evidence="1">
    <location>
        <begin position="7"/>
        <end position="159"/>
    </location>
</feature>
<dbReference type="SMART" id="SM00857">
    <property type="entry name" value="Resolvase"/>
    <property type="match status" value="1"/>
</dbReference>
<protein>
    <submittedName>
        <fullName evidence="3">DNA invertase Pin-like site-specific DNA recombinase</fullName>
    </submittedName>
</protein>
<dbReference type="CDD" id="cd03768">
    <property type="entry name" value="SR_ResInv"/>
    <property type="match status" value="1"/>
</dbReference>
<organism evidence="3 4">
    <name type="scientific">Prosthecobacter fusiformis</name>
    <dbReference type="NCBI Taxonomy" id="48464"/>
    <lineage>
        <taxon>Bacteria</taxon>
        <taxon>Pseudomonadati</taxon>
        <taxon>Verrucomicrobiota</taxon>
        <taxon>Verrucomicrobiia</taxon>
        <taxon>Verrucomicrobiales</taxon>
        <taxon>Verrucomicrobiaceae</taxon>
        <taxon>Prosthecobacter</taxon>
    </lineage>
</organism>
<dbReference type="Pfam" id="PF00239">
    <property type="entry name" value="Resolvase"/>
    <property type="match status" value="1"/>
</dbReference>
<reference evidence="3 4" key="1">
    <citation type="submission" date="2019-03" db="EMBL/GenBank/DDBJ databases">
        <title>Genomic Encyclopedia of Archaeal and Bacterial Type Strains, Phase II (KMG-II): from individual species to whole genera.</title>
        <authorList>
            <person name="Goeker M."/>
        </authorList>
    </citation>
    <scope>NUCLEOTIDE SEQUENCE [LARGE SCALE GENOMIC DNA]</scope>
    <source>
        <strain evidence="3 4">ATCC 25309</strain>
    </source>
</reference>
<dbReference type="GO" id="GO:0000150">
    <property type="term" value="F:DNA strand exchange activity"/>
    <property type="evidence" value="ECO:0007669"/>
    <property type="project" value="InterPro"/>
</dbReference>
<comment type="caution">
    <text evidence="3">The sequence shown here is derived from an EMBL/GenBank/DDBJ whole genome shotgun (WGS) entry which is preliminary data.</text>
</comment>
<evidence type="ECO:0000259" key="2">
    <source>
        <dbReference type="PROSITE" id="PS51737"/>
    </source>
</evidence>
<dbReference type="PANTHER" id="PTHR30461">
    <property type="entry name" value="DNA-INVERTASE FROM LAMBDOID PROPHAGE"/>
    <property type="match status" value="1"/>
</dbReference>
<accession>A0A4R7RYU1</accession>
<dbReference type="Pfam" id="PF07508">
    <property type="entry name" value="Recombinase"/>
    <property type="match status" value="1"/>
</dbReference>
<dbReference type="InterPro" id="IPR038109">
    <property type="entry name" value="DNA_bind_recomb_sf"/>
</dbReference>
<dbReference type="SUPFAM" id="SSF53041">
    <property type="entry name" value="Resolvase-like"/>
    <property type="match status" value="1"/>
</dbReference>
<dbReference type="PROSITE" id="PS51736">
    <property type="entry name" value="RECOMBINASES_3"/>
    <property type="match status" value="1"/>
</dbReference>
<dbReference type="Gene3D" id="3.90.1750.20">
    <property type="entry name" value="Putative Large Serine Recombinase, Chain B, Domain 2"/>
    <property type="match status" value="1"/>
</dbReference>
<keyword evidence="4" id="KW-1185">Reference proteome</keyword>
<dbReference type="RefSeq" id="WP_133795300.1">
    <property type="nucleotide sequence ID" value="NZ_SOCA01000003.1"/>
</dbReference>
<dbReference type="Gene3D" id="3.40.50.1390">
    <property type="entry name" value="Resolvase, N-terminal catalytic domain"/>
    <property type="match status" value="1"/>
</dbReference>
<dbReference type="InterPro" id="IPR006119">
    <property type="entry name" value="Resolv_N"/>
</dbReference>
<dbReference type="PANTHER" id="PTHR30461:SF23">
    <property type="entry name" value="DNA RECOMBINASE-RELATED"/>
    <property type="match status" value="1"/>
</dbReference>
<feature type="domain" description="Recombinase" evidence="2">
    <location>
        <begin position="167"/>
        <end position="281"/>
    </location>
</feature>